<name>B7QHD0_IXOSC</name>
<reference evidence="2 4" key="1">
    <citation type="submission" date="2008-03" db="EMBL/GenBank/DDBJ databases">
        <title>Annotation of Ixodes scapularis.</title>
        <authorList>
            <consortium name="Ixodes scapularis Genome Project Consortium"/>
            <person name="Caler E."/>
            <person name="Hannick L.I."/>
            <person name="Bidwell S."/>
            <person name="Joardar V."/>
            <person name="Thiagarajan M."/>
            <person name="Amedeo P."/>
            <person name="Galinsky K.J."/>
            <person name="Schobel S."/>
            <person name="Inman J."/>
            <person name="Hostetler J."/>
            <person name="Miller J."/>
            <person name="Hammond M."/>
            <person name="Megy K."/>
            <person name="Lawson D."/>
            <person name="Kodira C."/>
            <person name="Sutton G."/>
            <person name="Meyer J."/>
            <person name="Hill C.A."/>
            <person name="Birren B."/>
            <person name="Nene V."/>
            <person name="Collins F."/>
            <person name="Alarcon-Chaidez F."/>
            <person name="Wikel S."/>
            <person name="Strausberg R."/>
        </authorList>
    </citation>
    <scope>NUCLEOTIDE SEQUENCE [LARGE SCALE GENOMIC DNA]</scope>
    <source>
        <strain evidence="4">Wikel</strain>
        <strain evidence="2">Wikel colony</strain>
    </source>
</reference>
<dbReference type="PaxDb" id="6945-B7QHD0"/>
<dbReference type="VEuPathDB" id="VectorBase:ISCI023057"/>
<dbReference type="Proteomes" id="UP000001555">
    <property type="component" value="Unassembled WGS sequence"/>
</dbReference>
<reference evidence="3" key="2">
    <citation type="submission" date="2020-05" db="UniProtKB">
        <authorList>
            <consortium name="EnsemblMetazoa"/>
        </authorList>
    </citation>
    <scope>IDENTIFICATION</scope>
    <source>
        <strain evidence="3">wikel</strain>
    </source>
</reference>
<sequence>MGFFFFSCNFASIAFRSGQTIHDCVQGQACGDIELAGKMYCFLCLGIDIISYTYVLQVHLWLSAFLPWIVPLESYPNKIAYWYFFFIFFLKAESLGWLATAARRNIERSVHNK</sequence>
<dbReference type="InParanoid" id="B7QHD0"/>
<keyword evidence="1" id="KW-0472">Membrane</keyword>
<accession>B7QHD0</accession>
<protein>
    <submittedName>
        <fullName evidence="2 3">Uncharacterized protein</fullName>
    </submittedName>
</protein>
<feature type="transmembrane region" description="Helical" evidence="1">
    <location>
        <begin position="40"/>
        <end position="60"/>
    </location>
</feature>
<feature type="transmembrane region" description="Helical" evidence="1">
    <location>
        <begin position="80"/>
        <end position="99"/>
    </location>
</feature>
<evidence type="ECO:0000313" key="2">
    <source>
        <dbReference type="EMBL" id="EEC18252.1"/>
    </source>
</evidence>
<dbReference type="HOGENOM" id="CLU_2136232_0_0_1"/>
<proteinExistence type="predicted"/>
<keyword evidence="1" id="KW-1133">Transmembrane helix</keyword>
<dbReference type="EMBL" id="DS939008">
    <property type="protein sequence ID" value="EEC18252.1"/>
    <property type="molecule type" value="Genomic_DNA"/>
</dbReference>
<evidence type="ECO:0000256" key="1">
    <source>
        <dbReference type="SAM" id="Phobius"/>
    </source>
</evidence>
<keyword evidence="4" id="KW-1185">Reference proteome</keyword>
<gene>
    <name evidence="2" type="ORF">IscW_ISCW023057</name>
</gene>
<keyword evidence="1" id="KW-0812">Transmembrane</keyword>
<dbReference type="AlphaFoldDB" id="B7QHD0"/>
<dbReference type="VEuPathDB" id="VectorBase:ISCW023057"/>
<dbReference type="EnsemblMetazoa" id="ISCW023057-RA">
    <property type="protein sequence ID" value="ISCW023057-PA"/>
    <property type="gene ID" value="ISCW023057"/>
</dbReference>
<evidence type="ECO:0000313" key="3">
    <source>
        <dbReference type="EnsemblMetazoa" id="ISCW023057-PA"/>
    </source>
</evidence>
<organism>
    <name type="scientific">Ixodes scapularis</name>
    <name type="common">Black-legged tick</name>
    <name type="synonym">Deer tick</name>
    <dbReference type="NCBI Taxonomy" id="6945"/>
    <lineage>
        <taxon>Eukaryota</taxon>
        <taxon>Metazoa</taxon>
        <taxon>Ecdysozoa</taxon>
        <taxon>Arthropoda</taxon>
        <taxon>Chelicerata</taxon>
        <taxon>Arachnida</taxon>
        <taxon>Acari</taxon>
        <taxon>Parasitiformes</taxon>
        <taxon>Ixodida</taxon>
        <taxon>Ixodoidea</taxon>
        <taxon>Ixodidae</taxon>
        <taxon>Ixodinae</taxon>
        <taxon>Ixodes</taxon>
    </lineage>
</organism>
<dbReference type="EMBL" id="ABJB010114796">
    <property type="status" value="NOT_ANNOTATED_CDS"/>
    <property type="molecule type" value="Genomic_DNA"/>
</dbReference>
<evidence type="ECO:0000313" key="4">
    <source>
        <dbReference type="Proteomes" id="UP000001555"/>
    </source>
</evidence>